<feature type="compositionally biased region" description="Polar residues" evidence="1">
    <location>
        <begin position="89"/>
        <end position="99"/>
    </location>
</feature>
<organism evidence="4 5">
    <name type="scientific">Eggerthella lenta (strain ATCC 25559 / DSM 2243 / CCUG 17323 / JCM 9979 / KCTC 3265 / NCTC 11813 / VPI 0255 / 1899 B)</name>
    <name type="common">Eubacterium lentum</name>
    <dbReference type="NCBI Taxonomy" id="479437"/>
    <lineage>
        <taxon>Bacteria</taxon>
        <taxon>Bacillati</taxon>
        <taxon>Actinomycetota</taxon>
        <taxon>Coriobacteriia</taxon>
        <taxon>Eggerthellales</taxon>
        <taxon>Eggerthellaceae</taxon>
        <taxon>Eggerthella</taxon>
    </lineage>
</organism>
<gene>
    <name evidence="4" type="ordered locus">Elen_2605</name>
</gene>
<feature type="region of interest" description="Disordered" evidence="1">
    <location>
        <begin position="60"/>
        <end position="129"/>
    </location>
</feature>
<evidence type="ECO:0000259" key="2">
    <source>
        <dbReference type="Pfam" id="PF09524"/>
    </source>
</evidence>
<name>C8WLU4_EGGLE</name>
<reference evidence="4 5" key="1">
    <citation type="journal article" date="2009" name="Stand. Genomic Sci.">
        <title>Complete genome sequence of Eggerthella lenta type strain (IPP VPI 0255).</title>
        <authorList>
            <person name="Saunders E."/>
            <person name="Pukall R."/>
            <person name="Abt B."/>
            <person name="Lapidus A."/>
            <person name="Glavina Del Rio T."/>
            <person name="Copeland A."/>
            <person name="Tice H."/>
            <person name="Cheng J.F."/>
            <person name="Lucas S."/>
            <person name="Chen F."/>
            <person name="Nolan M."/>
            <person name="Bruce D."/>
            <person name="Goodwin L."/>
            <person name="Pitluck S."/>
            <person name="Ivanova N."/>
            <person name="Mavromatis K."/>
            <person name="Ovchinnikova G."/>
            <person name="Pati A."/>
            <person name="Chen A."/>
            <person name="Palaniappan K."/>
            <person name="Land M."/>
            <person name="Hauser L."/>
            <person name="Chang Y.J."/>
            <person name="Jeffries C.D."/>
            <person name="Chain P."/>
            <person name="Meincke L."/>
            <person name="Sims D."/>
            <person name="Brettin T."/>
            <person name="Detter J.C."/>
            <person name="Goker M."/>
            <person name="Bristow J."/>
            <person name="Eisen J.A."/>
            <person name="Markowitz V."/>
            <person name="Hugenholtz P."/>
            <person name="Kyrpides N.C."/>
            <person name="Klenk H.P."/>
            <person name="Han C."/>
        </authorList>
    </citation>
    <scope>NUCLEOTIDE SEQUENCE [LARGE SCALE GENOMIC DNA]</scope>
    <source>
        <strain evidence="5">ATCC 25559 / DSM 2243 / CCUG 17323 / JCM 9979 / KCTC 3265 / NCTC 11813 / VPI 0255 / 1899 B</strain>
    </source>
</reference>
<feature type="compositionally biased region" description="Basic and acidic residues" evidence="1">
    <location>
        <begin position="104"/>
        <end position="121"/>
    </location>
</feature>
<dbReference type="Proteomes" id="UP000001377">
    <property type="component" value="Chromosome"/>
</dbReference>
<evidence type="ECO:0000259" key="3">
    <source>
        <dbReference type="Pfam" id="PF19808"/>
    </source>
</evidence>
<dbReference type="BioCyc" id="ELEN479437:G1GFY-2627-MONOMER"/>
<evidence type="ECO:0000256" key="1">
    <source>
        <dbReference type="SAM" id="MobiDB-lite"/>
    </source>
</evidence>
<dbReference type="STRING" id="479437.Elen_2605"/>
<dbReference type="RefSeq" id="WP_015761279.1">
    <property type="nucleotide sequence ID" value="NC_013204.1"/>
</dbReference>
<feature type="domain" description="DUF6291" evidence="3">
    <location>
        <begin position="3"/>
        <end position="73"/>
    </location>
</feature>
<dbReference type="eggNOG" id="ENOG5032C6I">
    <property type="taxonomic scope" value="Bacteria"/>
</dbReference>
<dbReference type="OrthoDB" id="7365718at2"/>
<dbReference type="KEGG" id="ele:Elen_2605"/>
<keyword evidence="5" id="KW-1185">Reference proteome</keyword>
<dbReference type="EMBL" id="CP001726">
    <property type="protein sequence ID" value="ACV56557.1"/>
    <property type="molecule type" value="Genomic_DNA"/>
</dbReference>
<dbReference type="AlphaFoldDB" id="C8WLU4"/>
<accession>C8WLU4</accession>
<dbReference type="HOGENOM" id="CLU_1208236_0_0_11"/>
<feature type="compositionally biased region" description="Basic and acidic residues" evidence="1">
    <location>
        <begin position="68"/>
        <end position="82"/>
    </location>
</feature>
<evidence type="ECO:0000313" key="5">
    <source>
        <dbReference type="Proteomes" id="UP000001377"/>
    </source>
</evidence>
<dbReference type="InterPro" id="IPR011741">
    <property type="entry name" value="Phg_2220_C"/>
</dbReference>
<evidence type="ECO:0000313" key="4">
    <source>
        <dbReference type="EMBL" id="ACV56557.1"/>
    </source>
</evidence>
<feature type="domain" description="Phage conserved hypothetical protein C-terminal" evidence="2">
    <location>
        <begin position="144"/>
        <end position="213"/>
    </location>
</feature>
<protein>
    <submittedName>
        <fullName evidence="4">Uncharacterized protein</fullName>
    </submittedName>
</protein>
<proteinExistence type="predicted"/>
<dbReference type="Pfam" id="PF09524">
    <property type="entry name" value="Phg_2220_C"/>
    <property type="match status" value="1"/>
</dbReference>
<dbReference type="PaxDb" id="479437-Elen_2605"/>
<dbReference type="Pfam" id="PF19808">
    <property type="entry name" value="DUF6291"/>
    <property type="match status" value="1"/>
</dbReference>
<sequence length="231" mass="25758">MGFYFQDDFWEACSELPKKDRDAAAAAIVAYYFDPDEKPSIKGASKAVFIAFRERIDLSRKRSNAGKSKPDQNDDQTKDQSRIKPKATGDQSGNQNRDGSNVKPDGHLLKGESEREKDLKEPPLPPLDECDNEAAAFAVEALAAFNAITGQDVRDMPGDAWCGLRRVFDAGRTIDDVKAVIEKKNAEWKDDKRMARFVRPSTLFGDKFDEYLNQKDEGGSSAETSEYAATF</sequence>
<dbReference type="InterPro" id="IPR046258">
    <property type="entry name" value="DUF6291"/>
</dbReference>